<gene>
    <name evidence="1" type="ORF">GCM10008933_44800</name>
</gene>
<dbReference type="InterPro" id="IPR009835">
    <property type="entry name" value="SrtB"/>
</dbReference>
<dbReference type="InterPro" id="IPR023365">
    <property type="entry name" value="Sortase_dom-sf"/>
</dbReference>
<name>A0ABN0YU99_9BACL</name>
<comment type="caution">
    <text evidence="1">The sequence shown here is derived from an EMBL/GenBank/DDBJ whole genome shotgun (WGS) entry which is preliminary data.</text>
</comment>
<keyword evidence="2" id="KW-1185">Reference proteome</keyword>
<reference evidence="1 2" key="1">
    <citation type="journal article" date="2019" name="Int. J. Syst. Evol. Microbiol.">
        <title>The Global Catalogue of Microorganisms (GCM) 10K type strain sequencing project: providing services to taxonomists for standard genome sequencing and annotation.</title>
        <authorList>
            <consortium name="The Broad Institute Genomics Platform"/>
            <consortium name="The Broad Institute Genome Sequencing Center for Infectious Disease"/>
            <person name="Wu L."/>
            <person name="Ma J."/>
        </authorList>
    </citation>
    <scope>NUCLEOTIDE SEQUENCE [LARGE SCALE GENOMIC DNA]</scope>
    <source>
        <strain evidence="1 2">JCM 12774</strain>
    </source>
</reference>
<dbReference type="SUPFAM" id="SSF63817">
    <property type="entry name" value="Sortase"/>
    <property type="match status" value="1"/>
</dbReference>
<organism evidence="1 2">
    <name type="scientific">Paenibacillus motobuensis</name>
    <dbReference type="NCBI Taxonomy" id="295324"/>
    <lineage>
        <taxon>Bacteria</taxon>
        <taxon>Bacillati</taxon>
        <taxon>Bacillota</taxon>
        <taxon>Bacilli</taxon>
        <taxon>Bacillales</taxon>
        <taxon>Paenibacillaceae</taxon>
        <taxon>Paenibacillus</taxon>
    </lineage>
</organism>
<dbReference type="Gene3D" id="2.40.260.10">
    <property type="entry name" value="Sortase"/>
    <property type="match status" value="1"/>
</dbReference>
<dbReference type="Proteomes" id="UP001500340">
    <property type="component" value="Unassembled WGS sequence"/>
</dbReference>
<evidence type="ECO:0000313" key="2">
    <source>
        <dbReference type="Proteomes" id="UP001500340"/>
    </source>
</evidence>
<evidence type="ECO:0000313" key="1">
    <source>
        <dbReference type="EMBL" id="GAA0409712.1"/>
    </source>
</evidence>
<sequence>MSNIKKNLIAFSFLHEPAMLPEFQELYQRNPDIVGWLKVDGTRIDYPIMQNPQDAEYYLNHGFDKEENKNGLPFLDVHSRISDSDILLIHDIT</sequence>
<dbReference type="EMBL" id="BAAACX010000026">
    <property type="protein sequence ID" value="GAA0409712.1"/>
    <property type="molecule type" value="Genomic_DNA"/>
</dbReference>
<proteinExistence type="predicted"/>
<protein>
    <submittedName>
        <fullName evidence="1">Uncharacterized protein</fullName>
    </submittedName>
</protein>
<accession>A0ABN0YU99</accession>
<dbReference type="CDD" id="cd05826">
    <property type="entry name" value="Sortase_B"/>
    <property type="match status" value="1"/>
</dbReference>